<evidence type="ECO:0000313" key="1">
    <source>
        <dbReference type="EMBL" id="KAJ0403035.1"/>
    </source>
</evidence>
<name>A0AAD5MCS3_PYTIN</name>
<dbReference type="Proteomes" id="UP001209570">
    <property type="component" value="Unassembled WGS sequence"/>
</dbReference>
<dbReference type="AlphaFoldDB" id="A0AAD5MCS3"/>
<proteinExistence type="predicted"/>
<evidence type="ECO:0000313" key="2">
    <source>
        <dbReference type="Proteomes" id="UP001209570"/>
    </source>
</evidence>
<gene>
    <name evidence="1" type="ORF">P43SY_009576</name>
</gene>
<dbReference type="EMBL" id="JAKCXM010000090">
    <property type="protein sequence ID" value="KAJ0403035.1"/>
    <property type="molecule type" value="Genomic_DNA"/>
</dbReference>
<accession>A0AAD5MCS3</accession>
<keyword evidence="2" id="KW-1185">Reference proteome</keyword>
<reference evidence="1" key="1">
    <citation type="submission" date="2021-12" db="EMBL/GenBank/DDBJ databases">
        <title>Prjna785345.</title>
        <authorList>
            <person name="Rujirawat T."/>
            <person name="Krajaejun T."/>
        </authorList>
    </citation>
    <scope>NUCLEOTIDE SEQUENCE</scope>
    <source>
        <strain evidence="1">Pi057C3</strain>
    </source>
</reference>
<comment type="caution">
    <text evidence="1">The sequence shown here is derived from an EMBL/GenBank/DDBJ whole genome shotgun (WGS) entry which is preliminary data.</text>
</comment>
<sequence length="104" mass="11019">MDGLTASSADATLWRVRIGNLIAADELEDDDEFADAAEDACKTAPATLEVMGFAEPDELQDPDEADEVQAEIEDFLGKLDGLKVVKLSADSGVVTLSFETQGAI</sequence>
<protein>
    <submittedName>
        <fullName evidence="1">Uncharacterized protein</fullName>
    </submittedName>
</protein>
<organism evidence="1 2">
    <name type="scientific">Pythium insidiosum</name>
    <name type="common">Pythiosis disease agent</name>
    <dbReference type="NCBI Taxonomy" id="114742"/>
    <lineage>
        <taxon>Eukaryota</taxon>
        <taxon>Sar</taxon>
        <taxon>Stramenopiles</taxon>
        <taxon>Oomycota</taxon>
        <taxon>Peronosporomycetes</taxon>
        <taxon>Pythiales</taxon>
        <taxon>Pythiaceae</taxon>
        <taxon>Pythium</taxon>
    </lineage>
</organism>